<dbReference type="EMBL" id="OBQJ01000001">
    <property type="protein sequence ID" value="SOC51106.1"/>
    <property type="molecule type" value="Genomic_DNA"/>
</dbReference>
<keyword evidence="4" id="KW-1185">Reference proteome</keyword>
<reference evidence="1 3" key="1">
    <citation type="submission" date="2017-08" db="EMBL/GenBank/DDBJ databases">
        <authorList>
            <person name="de Groot N.N."/>
        </authorList>
    </citation>
    <scope>NUCLEOTIDE SEQUENCE [LARGE SCALE GENOMIC DNA]</scope>
    <source>
        <strain evidence="1 3">USBA 855</strain>
    </source>
</reference>
<dbReference type="Proteomes" id="UP000219023">
    <property type="component" value="Unassembled WGS sequence"/>
</dbReference>
<protein>
    <submittedName>
        <fullName evidence="1">Uncharacterized protein</fullName>
    </submittedName>
</protein>
<evidence type="ECO:0000313" key="1">
    <source>
        <dbReference type="EMBL" id="SOC51106.1"/>
    </source>
</evidence>
<proteinExistence type="predicted"/>
<dbReference type="RefSeq" id="WP_218839391.1">
    <property type="nucleotide sequence ID" value="NZ_CP140151.1"/>
</dbReference>
<dbReference type="Proteomes" id="UP001321908">
    <property type="component" value="Chromosome"/>
</dbReference>
<name>A0A285VDF8_9GAMM</name>
<organism evidence="1 3">
    <name type="scientific">Chromohalobacter canadensis</name>
    <dbReference type="NCBI Taxonomy" id="141389"/>
    <lineage>
        <taxon>Bacteria</taxon>
        <taxon>Pseudomonadati</taxon>
        <taxon>Pseudomonadota</taxon>
        <taxon>Gammaproteobacteria</taxon>
        <taxon>Oceanospirillales</taxon>
        <taxon>Halomonadaceae</taxon>
        <taxon>Chromohalobacter</taxon>
    </lineage>
</organism>
<accession>A0A285VDF8</accession>
<evidence type="ECO:0000313" key="3">
    <source>
        <dbReference type="Proteomes" id="UP000219023"/>
    </source>
</evidence>
<dbReference type="AlphaFoldDB" id="A0A285VDF8"/>
<sequence length="167" mass="19294">MAGEVFDLSHLHPYETEYVVPAKGSNPERRFKVSVSFGLHCFTKTSDDVAAVPDDGWYADNRERRAFCHERWKLSKMLPGIIETLDSRKCLHTGREEFITIEVVVDGRQFDYAVFFLVTKGGKSGADLNLFVISAHERYNALRYKKPIRFHVILMNRYQGKPIKVPR</sequence>
<evidence type="ECO:0000313" key="4">
    <source>
        <dbReference type="Proteomes" id="UP001321908"/>
    </source>
</evidence>
<reference evidence="2 4" key="2">
    <citation type="submission" date="2023-11" db="EMBL/GenBank/DDBJ databases">
        <title>MicrobeMod: A computational toolkit for identifying prokaryotic methylation and restriction-modification with nanopore sequencing.</title>
        <authorList>
            <person name="Crits-Christoph A."/>
            <person name="Kang S.C."/>
            <person name="Lee H."/>
            <person name="Ostrov N."/>
        </authorList>
    </citation>
    <scope>NUCLEOTIDE SEQUENCE [LARGE SCALE GENOMIC DNA]</scope>
    <source>
        <strain evidence="2 4">ATCC 43984</strain>
    </source>
</reference>
<evidence type="ECO:0000313" key="2">
    <source>
        <dbReference type="EMBL" id="WQH10580.1"/>
    </source>
</evidence>
<dbReference type="EMBL" id="CP140151">
    <property type="protein sequence ID" value="WQH10580.1"/>
    <property type="molecule type" value="Genomic_DNA"/>
</dbReference>
<gene>
    <name evidence="1" type="ORF">SAMN05421509_101139</name>
    <name evidence="2" type="ORF">SR908_07880</name>
</gene>